<proteinExistence type="predicted"/>
<evidence type="ECO:0000313" key="3">
    <source>
        <dbReference type="Proteomes" id="UP001428341"/>
    </source>
</evidence>
<name>A0AAP0MEX2_9ROSI</name>
<feature type="transmembrane region" description="Helical" evidence="1">
    <location>
        <begin position="68"/>
        <end position="88"/>
    </location>
</feature>
<comment type="caution">
    <text evidence="2">The sequence shown here is derived from an EMBL/GenBank/DDBJ whole genome shotgun (WGS) entry which is preliminary data.</text>
</comment>
<feature type="transmembrane region" description="Helical" evidence="1">
    <location>
        <begin position="100"/>
        <end position="118"/>
    </location>
</feature>
<dbReference type="EMBL" id="JBCGBO010000005">
    <property type="protein sequence ID" value="KAK9200760.1"/>
    <property type="molecule type" value="Genomic_DNA"/>
</dbReference>
<sequence length="132" mass="15083">MELRKFEFKSCKISLKFSKILENEDRILAYVVCISSLIIGSILMLIPYESIDGNPVPTIIFKGLPSEFHAFVMLIIFAFAASYCAILMNTKVKFARFCRYYSMISMASAFAIFISAMFRNRWISQAGEKEST</sequence>
<feature type="transmembrane region" description="Helical" evidence="1">
    <location>
        <begin position="27"/>
        <end position="48"/>
    </location>
</feature>
<evidence type="ECO:0000256" key="1">
    <source>
        <dbReference type="SAM" id="Phobius"/>
    </source>
</evidence>
<reference evidence="2 3" key="1">
    <citation type="submission" date="2024-05" db="EMBL/GenBank/DDBJ databases">
        <title>Haplotype-resolved chromosome-level genome assembly of Huyou (Citrus changshanensis).</title>
        <authorList>
            <person name="Miao C."/>
            <person name="Chen W."/>
            <person name="Wu Y."/>
            <person name="Wang L."/>
            <person name="Zhao S."/>
            <person name="Grierson D."/>
            <person name="Xu C."/>
            <person name="Chen K."/>
        </authorList>
    </citation>
    <scope>NUCLEOTIDE SEQUENCE [LARGE SCALE GENOMIC DNA]</scope>
    <source>
        <strain evidence="2">01-14</strain>
        <tissue evidence="2">Leaf</tissue>
    </source>
</reference>
<gene>
    <name evidence="2" type="ORF">WN944_015958</name>
</gene>
<keyword evidence="3" id="KW-1185">Reference proteome</keyword>
<organism evidence="2 3">
    <name type="scientific">Citrus x changshan-huyou</name>
    <dbReference type="NCBI Taxonomy" id="2935761"/>
    <lineage>
        <taxon>Eukaryota</taxon>
        <taxon>Viridiplantae</taxon>
        <taxon>Streptophyta</taxon>
        <taxon>Embryophyta</taxon>
        <taxon>Tracheophyta</taxon>
        <taxon>Spermatophyta</taxon>
        <taxon>Magnoliopsida</taxon>
        <taxon>eudicotyledons</taxon>
        <taxon>Gunneridae</taxon>
        <taxon>Pentapetalae</taxon>
        <taxon>rosids</taxon>
        <taxon>malvids</taxon>
        <taxon>Sapindales</taxon>
        <taxon>Rutaceae</taxon>
        <taxon>Aurantioideae</taxon>
        <taxon>Citrus</taxon>
    </lineage>
</organism>
<keyword evidence="1" id="KW-0472">Membrane</keyword>
<dbReference type="Proteomes" id="UP001428341">
    <property type="component" value="Unassembled WGS sequence"/>
</dbReference>
<keyword evidence="1" id="KW-1133">Transmembrane helix</keyword>
<protein>
    <submittedName>
        <fullName evidence="2">Uncharacterized protein</fullName>
    </submittedName>
</protein>
<keyword evidence="1" id="KW-0812">Transmembrane</keyword>
<evidence type="ECO:0000313" key="2">
    <source>
        <dbReference type="EMBL" id="KAK9200760.1"/>
    </source>
</evidence>
<dbReference type="AlphaFoldDB" id="A0AAP0MEX2"/>
<accession>A0AAP0MEX2</accession>